<proteinExistence type="predicted"/>
<feature type="compositionally biased region" description="Polar residues" evidence="1">
    <location>
        <begin position="50"/>
        <end position="69"/>
    </location>
</feature>
<feature type="compositionally biased region" description="Low complexity" evidence="1">
    <location>
        <begin position="1"/>
        <end position="10"/>
    </location>
</feature>
<comment type="caution">
    <text evidence="2">The sequence shown here is derived from an EMBL/GenBank/DDBJ whole genome shotgun (WGS) entry which is preliminary data.</text>
</comment>
<keyword evidence="3" id="KW-1185">Reference proteome</keyword>
<gene>
    <name evidence="2" type="ORF">FA13DRAFT_1741862</name>
</gene>
<dbReference type="OrthoDB" id="3268861at2759"/>
<feature type="compositionally biased region" description="Basic and acidic residues" evidence="1">
    <location>
        <begin position="12"/>
        <end position="36"/>
    </location>
</feature>
<dbReference type="AlphaFoldDB" id="A0A4Y7SIF8"/>
<evidence type="ECO:0000256" key="1">
    <source>
        <dbReference type="SAM" id="MobiDB-lite"/>
    </source>
</evidence>
<feature type="region of interest" description="Disordered" evidence="1">
    <location>
        <begin position="1"/>
        <end position="131"/>
    </location>
</feature>
<dbReference type="Proteomes" id="UP000298030">
    <property type="component" value="Unassembled WGS sequence"/>
</dbReference>
<protein>
    <submittedName>
        <fullName evidence="2">Uncharacterized protein</fullName>
    </submittedName>
</protein>
<evidence type="ECO:0000313" key="2">
    <source>
        <dbReference type="EMBL" id="TEB21448.1"/>
    </source>
</evidence>
<reference evidence="2 3" key="1">
    <citation type="journal article" date="2019" name="Nat. Ecol. Evol.">
        <title>Megaphylogeny resolves global patterns of mushroom evolution.</title>
        <authorList>
            <person name="Varga T."/>
            <person name="Krizsan K."/>
            <person name="Foldi C."/>
            <person name="Dima B."/>
            <person name="Sanchez-Garcia M."/>
            <person name="Sanchez-Ramirez S."/>
            <person name="Szollosi G.J."/>
            <person name="Szarkandi J.G."/>
            <person name="Papp V."/>
            <person name="Albert L."/>
            <person name="Andreopoulos W."/>
            <person name="Angelini C."/>
            <person name="Antonin V."/>
            <person name="Barry K.W."/>
            <person name="Bougher N.L."/>
            <person name="Buchanan P."/>
            <person name="Buyck B."/>
            <person name="Bense V."/>
            <person name="Catcheside P."/>
            <person name="Chovatia M."/>
            <person name="Cooper J."/>
            <person name="Damon W."/>
            <person name="Desjardin D."/>
            <person name="Finy P."/>
            <person name="Geml J."/>
            <person name="Haridas S."/>
            <person name="Hughes K."/>
            <person name="Justo A."/>
            <person name="Karasinski D."/>
            <person name="Kautmanova I."/>
            <person name="Kiss B."/>
            <person name="Kocsube S."/>
            <person name="Kotiranta H."/>
            <person name="LaButti K.M."/>
            <person name="Lechner B.E."/>
            <person name="Liimatainen K."/>
            <person name="Lipzen A."/>
            <person name="Lukacs Z."/>
            <person name="Mihaltcheva S."/>
            <person name="Morgado L.N."/>
            <person name="Niskanen T."/>
            <person name="Noordeloos M.E."/>
            <person name="Ohm R.A."/>
            <person name="Ortiz-Santana B."/>
            <person name="Ovrebo C."/>
            <person name="Racz N."/>
            <person name="Riley R."/>
            <person name="Savchenko A."/>
            <person name="Shiryaev A."/>
            <person name="Soop K."/>
            <person name="Spirin V."/>
            <person name="Szebenyi C."/>
            <person name="Tomsovsky M."/>
            <person name="Tulloss R.E."/>
            <person name="Uehling J."/>
            <person name="Grigoriev I.V."/>
            <person name="Vagvolgyi C."/>
            <person name="Papp T."/>
            <person name="Martin F.M."/>
            <person name="Miettinen O."/>
            <person name="Hibbett D.S."/>
            <person name="Nagy L.G."/>
        </authorList>
    </citation>
    <scope>NUCLEOTIDE SEQUENCE [LARGE SCALE GENOMIC DNA]</scope>
    <source>
        <strain evidence="2 3">FP101781</strain>
    </source>
</reference>
<evidence type="ECO:0000313" key="3">
    <source>
        <dbReference type="Proteomes" id="UP000298030"/>
    </source>
</evidence>
<sequence>MPTRVHNPTHTPEPHLHPLNDHDPQNKNWAHKEALHHALGSILAPKRPNSRSTSGSLSPTHSGSQTPGTRTPVHPTPLGLEYLHPHHASHYRDAHPHTPSKLGQSSTATSQEGSPKGSNRSSPTMGAAPMMLPLPELDESLRLPSPVAAPVVDSYVPPPSPGLGPIDDTNPRLRHLRPNLTPLQLEGTNGKAVSLPADLPQTDKRKQRPVVVIGTPKARFFETLQGKSAWDALIHGSFS</sequence>
<organism evidence="2 3">
    <name type="scientific">Coprinellus micaceus</name>
    <name type="common">Glistening ink-cap mushroom</name>
    <name type="synonym">Coprinus micaceus</name>
    <dbReference type="NCBI Taxonomy" id="71717"/>
    <lineage>
        <taxon>Eukaryota</taxon>
        <taxon>Fungi</taxon>
        <taxon>Dikarya</taxon>
        <taxon>Basidiomycota</taxon>
        <taxon>Agaricomycotina</taxon>
        <taxon>Agaricomycetes</taxon>
        <taxon>Agaricomycetidae</taxon>
        <taxon>Agaricales</taxon>
        <taxon>Agaricineae</taxon>
        <taxon>Psathyrellaceae</taxon>
        <taxon>Coprinellus</taxon>
    </lineage>
</organism>
<feature type="compositionally biased region" description="Polar residues" evidence="1">
    <location>
        <begin position="101"/>
        <end position="124"/>
    </location>
</feature>
<name>A0A4Y7SIF8_COPMI</name>
<dbReference type="EMBL" id="QPFP01000110">
    <property type="protein sequence ID" value="TEB21448.1"/>
    <property type="molecule type" value="Genomic_DNA"/>
</dbReference>
<accession>A0A4Y7SIF8</accession>